<accession>A0A9P4I627</accession>
<protein>
    <recommendedName>
        <fullName evidence="4">Vegetatible incompatibility protein HET-E-1</fullName>
    </recommendedName>
</protein>
<sequence>MRLKAQRVRRRTETNDERDSSPDPLHHSPSPFEDITLLRSDWSSWTQSASVPMQSTITGEFEFEDHPEFTPNKSPAEILREGAFGGSYFRPYKSRVLGITIDDDWKELPASWLEGLDVSKFITSPRYDPDVNKYKVSCGQSIEEWEAAGWIEHRFDVRGWFQWYCRFFQGRRCEDDERQIGRWRKCVGETGRWRRILLKKYVSMSIRDVADEGRDEDGADVSPAVHQTCHHWAYEVRQDALDRWWAEGR</sequence>
<proteinExistence type="predicted"/>
<dbReference type="PANTHER" id="PTHR37948:SF1">
    <property type="entry name" value="BLL5189 PROTEIN"/>
    <property type="match status" value="1"/>
</dbReference>
<dbReference type="PANTHER" id="PTHR37948">
    <property type="entry name" value="ZGC:113208"/>
    <property type="match status" value="1"/>
</dbReference>
<keyword evidence="3" id="KW-1185">Reference proteome</keyword>
<name>A0A9P4I627_9PEZI</name>
<evidence type="ECO:0000313" key="3">
    <source>
        <dbReference type="Proteomes" id="UP000799772"/>
    </source>
</evidence>
<dbReference type="EMBL" id="ML978135">
    <property type="protein sequence ID" value="KAF2094143.1"/>
    <property type="molecule type" value="Genomic_DNA"/>
</dbReference>
<feature type="compositionally biased region" description="Basic residues" evidence="1">
    <location>
        <begin position="1"/>
        <end position="10"/>
    </location>
</feature>
<dbReference type="OrthoDB" id="4850at2759"/>
<evidence type="ECO:0008006" key="4">
    <source>
        <dbReference type="Google" id="ProtNLM"/>
    </source>
</evidence>
<dbReference type="Proteomes" id="UP000799772">
    <property type="component" value="Unassembled WGS sequence"/>
</dbReference>
<organism evidence="2 3">
    <name type="scientific">Rhizodiscina lignyota</name>
    <dbReference type="NCBI Taxonomy" id="1504668"/>
    <lineage>
        <taxon>Eukaryota</taxon>
        <taxon>Fungi</taxon>
        <taxon>Dikarya</taxon>
        <taxon>Ascomycota</taxon>
        <taxon>Pezizomycotina</taxon>
        <taxon>Dothideomycetes</taxon>
        <taxon>Pleosporomycetidae</taxon>
        <taxon>Aulographales</taxon>
        <taxon>Rhizodiscinaceae</taxon>
        <taxon>Rhizodiscina</taxon>
    </lineage>
</organism>
<evidence type="ECO:0000313" key="2">
    <source>
        <dbReference type="EMBL" id="KAF2094143.1"/>
    </source>
</evidence>
<feature type="compositionally biased region" description="Basic and acidic residues" evidence="1">
    <location>
        <begin position="11"/>
        <end position="26"/>
    </location>
</feature>
<reference evidence="2" key="1">
    <citation type="journal article" date="2020" name="Stud. Mycol.">
        <title>101 Dothideomycetes genomes: a test case for predicting lifestyles and emergence of pathogens.</title>
        <authorList>
            <person name="Haridas S."/>
            <person name="Albert R."/>
            <person name="Binder M."/>
            <person name="Bloem J."/>
            <person name="Labutti K."/>
            <person name="Salamov A."/>
            <person name="Andreopoulos B."/>
            <person name="Baker S."/>
            <person name="Barry K."/>
            <person name="Bills G."/>
            <person name="Bluhm B."/>
            <person name="Cannon C."/>
            <person name="Castanera R."/>
            <person name="Culley D."/>
            <person name="Daum C."/>
            <person name="Ezra D."/>
            <person name="Gonzalez J."/>
            <person name="Henrissat B."/>
            <person name="Kuo A."/>
            <person name="Liang C."/>
            <person name="Lipzen A."/>
            <person name="Lutzoni F."/>
            <person name="Magnuson J."/>
            <person name="Mondo S."/>
            <person name="Nolan M."/>
            <person name="Ohm R."/>
            <person name="Pangilinan J."/>
            <person name="Park H.-J."/>
            <person name="Ramirez L."/>
            <person name="Alfaro M."/>
            <person name="Sun H."/>
            <person name="Tritt A."/>
            <person name="Yoshinaga Y."/>
            <person name="Zwiers L.-H."/>
            <person name="Turgeon B."/>
            <person name="Goodwin S."/>
            <person name="Spatafora J."/>
            <person name="Crous P."/>
            <person name="Grigoriev I."/>
        </authorList>
    </citation>
    <scope>NUCLEOTIDE SEQUENCE</scope>
    <source>
        <strain evidence="2">CBS 133067</strain>
    </source>
</reference>
<dbReference type="AlphaFoldDB" id="A0A9P4I627"/>
<evidence type="ECO:0000256" key="1">
    <source>
        <dbReference type="SAM" id="MobiDB-lite"/>
    </source>
</evidence>
<comment type="caution">
    <text evidence="2">The sequence shown here is derived from an EMBL/GenBank/DDBJ whole genome shotgun (WGS) entry which is preliminary data.</text>
</comment>
<feature type="region of interest" description="Disordered" evidence="1">
    <location>
        <begin position="1"/>
        <end position="31"/>
    </location>
</feature>
<gene>
    <name evidence="2" type="ORF">NA57DRAFT_47163</name>
</gene>